<accession>A0A1G6MSI4</accession>
<dbReference type="EMBL" id="FMYT01000009">
    <property type="protein sequence ID" value="SDC57925.1"/>
    <property type="molecule type" value="Genomic_DNA"/>
</dbReference>
<organism evidence="1 2">
    <name type="scientific">Halanaerobium congolense</name>
    <dbReference type="NCBI Taxonomy" id="54121"/>
    <lineage>
        <taxon>Bacteria</taxon>
        <taxon>Bacillati</taxon>
        <taxon>Bacillota</taxon>
        <taxon>Clostridia</taxon>
        <taxon>Halanaerobiales</taxon>
        <taxon>Halanaerobiaceae</taxon>
        <taxon>Halanaerobium</taxon>
    </lineage>
</organism>
<proteinExistence type="predicted"/>
<evidence type="ECO:0000313" key="1">
    <source>
        <dbReference type="EMBL" id="SDC57925.1"/>
    </source>
</evidence>
<sequence length="91" mass="10581">MIDEFYNSDRSIDSICGSAKKHNKFSNAEMVCTKTLYNYIDAGLLEIKNIDLLLKLNRVSKSRRIKNNKKKLCTSIEERPESINRRSKFGH</sequence>
<dbReference type="Proteomes" id="UP000324896">
    <property type="component" value="Unassembled WGS sequence"/>
</dbReference>
<reference evidence="1 2" key="1">
    <citation type="submission" date="2016-10" db="EMBL/GenBank/DDBJ databases">
        <authorList>
            <person name="Varghese N."/>
            <person name="Submissions S."/>
        </authorList>
    </citation>
    <scope>NUCLEOTIDE SEQUENCE [LARGE SCALE GENOMIC DNA]</scope>
    <source>
        <strain evidence="1 2">WG10</strain>
    </source>
</reference>
<evidence type="ECO:0000313" key="2">
    <source>
        <dbReference type="Proteomes" id="UP000324896"/>
    </source>
</evidence>
<protein>
    <recommendedName>
        <fullName evidence="3">Transposase</fullName>
    </recommendedName>
</protein>
<gene>
    <name evidence="1" type="ORF">SAMN04488597_10941</name>
</gene>
<dbReference type="AlphaFoldDB" id="A0A1G6MSI4"/>
<name>A0A1G6MSI4_9FIRM</name>
<evidence type="ECO:0008006" key="3">
    <source>
        <dbReference type="Google" id="ProtNLM"/>
    </source>
</evidence>